<evidence type="ECO:0000313" key="2">
    <source>
        <dbReference type="EMBL" id="MBF0882660.1"/>
    </source>
</evidence>
<dbReference type="Proteomes" id="UP000644588">
    <property type="component" value="Unassembled WGS sequence"/>
</dbReference>
<sequence>MYERKWAFFILWVTGILIGVSLVLPGGKFLVEWHKTVDDNYIWKSLFRWQTVYQAWIEVLIALAGSSGILWQIWSEKEKEMKQRNRMLNSSRIYMVSFLSDVSLSLQADLNYYYKIYNELHFYSSPAPFERHFSAGFFQGNIKFDRSIFDNLREFSRYADDAPLKAVEILIRQLQIYEVRSKNIKTNKNIEYSYFDLLNIIIDNISLYQRVEYLFPYARKEIKEPKYIIEIDDLKGKIIQFCPKAETDTEIQRFIEMEARKSADLASIVAD</sequence>
<keyword evidence="1" id="KW-0812">Transmembrane</keyword>
<name>A0ABR9YLI6_9PROT</name>
<keyword evidence="1" id="KW-0472">Membrane</keyword>
<evidence type="ECO:0000313" key="3">
    <source>
        <dbReference type="Proteomes" id="UP000644588"/>
    </source>
</evidence>
<accession>A0ABR9YLI6</accession>
<feature type="transmembrane region" description="Helical" evidence="1">
    <location>
        <begin position="51"/>
        <end position="73"/>
    </location>
</feature>
<gene>
    <name evidence="2" type="ORF">HKD31_07820</name>
</gene>
<keyword evidence="3" id="KW-1185">Reference proteome</keyword>
<reference evidence="2" key="2">
    <citation type="submission" date="2020-11" db="EMBL/GenBank/DDBJ databases">
        <title>Description of novel Gluconobacter species.</title>
        <authorList>
            <person name="Cleenwerck I."/>
            <person name="Cnockaert M."/>
            <person name="Borremans W."/>
            <person name="Wieme A.D."/>
            <person name="De Vuyst L."/>
            <person name="Vandamme P."/>
        </authorList>
    </citation>
    <scope>NUCLEOTIDE SEQUENCE</scope>
    <source>
        <strain evidence="2">R-71646</strain>
    </source>
</reference>
<evidence type="ECO:0008006" key="4">
    <source>
        <dbReference type="Google" id="ProtNLM"/>
    </source>
</evidence>
<evidence type="ECO:0000256" key="1">
    <source>
        <dbReference type="SAM" id="Phobius"/>
    </source>
</evidence>
<reference evidence="2" key="1">
    <citation type="submission" date="2020-04" db="EMBL/GenBank/DDBJ databases">
        <authorList>
            <person name="Sombolestani A."/>
        </authorList>
    </citation>
    <scope>NUCLEOTIDE SEQUENCE</scope>
    <source>
        <strain evidence="2">R-71646</strain>
    </source>
</reference>
<protein>
    <recommendedName>
        <fullName evidence="4">Phage abortive infection protein</fullName>
    </recommendedName>
</protein>
<dbReference type="RefSeq" id="WP_194264668.1">
    <property type="nucleotide sequence ID" value="NZ_JABCQF010000004.1"/>
</dbReference>
<dbReference type="EMBL" id="JABCQF010000004">
    <property type="protein sequence ID" value="MBF0882660.1"/>
    <property type="molecule type" value="Genomic_DNA"/>
</dbReference>
<keyword evidence="1" id="KW-1133">Transmembrane helix</keyword>
<organism evidence="2 3">
    <name type="scientific">Gluconobacter potus</name>
    <dbReference type="NCBI Taxonomy" id="2724927"/>
    <lineage>
        <taxon>Bacteria</taxon>
        <taxon>Pseudomonadati</taxon>
        <taxon>Pseudomonadota</taxon>
        <taxon>Alphaproteobacteria</taxon>
        <taxon>Acetobacterales</taxon>
        <taxon>Acetobacteraceae</taxon>
        <taxon>Gluconobacter</taxon>
    </lineage>
</organism>
<feature type="transmembrane region" description="Helical" evidence="1">
    <location>
        <begin position="7"/>
        <end position="31"/>
    </location>
</feature>
<comment type="caution">
    <text evidence="2">The sequence shown here is derived from an EMBL/GenBank/DDBJ whole genome shotgun (WGS) entry which is preliminary data.</text>
</comment>
<proteinExistence type="predicted"/>